<reference evidence="1 2" key="1">
    <citation type="submission" date="2020-08" db="EMBL/GenBank/DDBJ databases">
        <title>Sequencing the genomes of 1000 actinobacteria strains.</title>
        <authorList>
            <person name="Klenk H.-P."/>
        </authorList>
    </citation>
    <scope>NUCLEOTIDE SEQUENCE [LARGE SCALE GENOMIC DNA]</scope>
    <source>
        <strain evidence="1 2">DSM 45790</strain>
    </source>
</reference>
<dbReference type="InterPro" id="IPR009959">
    <property type="entry name" value="Cyclase_SnoaL-like"/>
</dbReference>
<evidence type="ECO:0000313" key="2">
    <source>
        <dbReference type="Proteomes" id="UP000588112"/>
    </source>
</evidence>
<name>A0A7W9DR27_9ACTN</name>
<organism evidence="1 2">
    <name type="scientific">Sphaerisporangium krabiense</name>
    <dbReference type="NCBI Taxonomy" id="763782"/>
    <lineage>
        <taxon>Bacteria</taxon>
        <taxon>Bacillati</taxon>
        <taxon>Actinomycetota</taxon>
        <taxon>Actinomycetes</taxon>
        <taxon>Streptosporangiales</taxon>
        <taxon>Streptosporangiaceae</taxon>
        <taxon>Sphaerisporangium</taxon>
    </lineage>
</organism>
<dbReference type="GO" id="GO:0030638">
    <property type="term" value="P:polyketide metabolic process"/>
    <property type="evidence" value="ECO:0007669"/>
    <property type="project" value="InterPro"/>
</dbReference>
<dbReference type="PANTHER" id="PTHR38436:SF1">
    <property type="entry name" value="ESTER CYCLASE"/>
    <property type="match status" value="1"/>
</dbReference>
<dbReference type="RefSeq" id="WP_184612593.1">
    <property type="nucleotide sequence ID" value="NZ_BOOS01000015.1"/>
</dbReference>
<sequence length="144" mass="15606">MSHSDDFTDRFVEAWNAHDISALVRLFHPDGVMVAPGGVGEDHEQIASMLEQFMIAFPDIKLTLWTALPSGESTALEMVLSGTHLGPFLLPGGGTLSPTGRPIAVRTCTFTTLEGGRIISHRVFFDQFELATQLGCTLHPPDEG</sequence>
<keyword evidence="2" id="KW-1185">Reference proteome</keyword>
<dbReference type="InterPro" id="IPR032710">
    <property type="entry name" value="NTF2-like_dom_sf"/>
</dbReference>
<proteinExistence type="predicted"/>
<protein>
    <submittedName>
        <fullName evidence="1">Putative ester cyclase</fullName>
    </submittedName>
</protein>
<comment type="caution">
    <text evidence="1">The sequence shown here is derived from an EMBL/GenBank/DDBJ whole genome shotgun (WGS) entry which is preliminary data.</text>
</comment>
<accession>A0A7W9DR27</accession>
<dbReference type="AlphaFoldDB" id="A0A7W9DR27"/>
<dbReference type="EMBL" id="JACHBR010000001">
    <property type="protein sequence ID" value="MBB5628013.1"/>
    <property type="molecule type" value="Genomic_DNA"/>
</dbReference>
<evidence type="ECO:0000313" key="1">
    <source>
        <dbReference type="EMBL" id="MBB5628013.1"/>
    </source>
</evidence>
<dbReference type="Proteomes" id="UP000588112">
    <property type="component" value="Unassembled WGS sequence"/>
</dbReference>
<dbReference type="Pfam" id="PF07366">
    <property type="entry name" value="SnoaL"/>
    <property type="match status" value="1"/>
</dbReference>
<dbReference type="Gene3D" id="3.10.450.50">
    <property type="match status" value="1"/>
</dbReference>
<dbReference type="SUPFAM" id="SSF54427">
    <property type="entry name" value="NTF2-like"/>
    <property type="match status" value="1"/>
</dbReference>
<dbReference type="PANTHER" id="PTHR38436">
    <property type="entry name" value="POLYKETIDE CYCLASE SNOAL-LIKE DOMAIN"/>
    <property type="match status" value="1"/>
</dbReference>
<gene>
    <name evidence="1" type="ORF">BJ981_003712</name>
</gene>